<dbReference type="RefSeq" id="WP_002829143.1">
    <property type="nucleotide sequence ID" value="NZ_GG697137.1"/>
</dbReference>
<proteinExistence type="predicted"/>
<organism evidence="2 3">
    <name type="scientific">Weissella paramesenteroides ATCC 33313</name>
    <dbReference type="NCBI Taxonomy" id="585506"/>
    <lineage>
        <taxon>Bacteria</taxon>
        <taxon>Bacillati</taxon>
        <taxon>Bacillota</taxon>
        <taxon>Bacilli</taxon>
        <taxon>Lactobacillales</taxon>
        <taxon>Lactobacillaceae</taxon>
        <taxon>Weissella</taxon>
    </lineage>
</organism>
<reference evidence="2 3" key="1">
    <citation type="submission" date="2009-04" db="EMBL/GenBank/DDBJ databases">
        <authorList>
            <person name="Qin X."/>
            <person name="Bachman B."/>
            <person name="Battles P."/>
            <person name="Bell A."/>
            <person name="Bess C."/>
            <person name="Bickham C."/>
            <person name="Chaboub L."/>
            <person name="Chen D."/>
            <person name="Coyle M."/>
            <person name="Deiros D.R."/>
            <person name="Dinh H."/>
            <person name="Forbes L."/>
            <person name="Fowler G."/>
            <person name="Francisco L."/>
            <person name="Fu Q."/>
            <person name="Gubbala S."/>
            <person name="Hale W."/>
            <person name="Han Y."/>
            <person name="Hemphill L."/>
            <person name="Highlander S.K."/>
            <person name="Hirani K."/>
            <person name="Hogues M."/>
            <person name="Jackson L."/>
            <person name="Jakkamsetti A."/>
            <person name="Javaid M."/>
            <person name="Jiang H."/>
            <person name="Korchina V."/>
            <person name="Kovar C."/>
            <person name="Lara F."/>
            <person name="Lee S."/>
            <person name="Mata R."/>
            <person name="Mathew T."/>
            <person name="Moen C."/>
            <person name="Morales K."/>
            <person name="Munidasa M."/>
            <person name="Nazareth L."/>
            <person name="Ngo R."/>
            <person name="Nguyen L."/>
            <person name="Okwuonu G."/>
            <person name="Ongeri F."/>
            <person name="Patil S."/>
            <person name="Petrosino J."/>
            <person name="Pham C."/>
            <person name="Pham P."/>
            <person name="Pu L.-L."/>
            <person name="Puazo M."/>
            <person name="Raj R."/>
            <person name="Reid J."/>
            <person name="Rouhana J."/>
            <person name="Saada N."/>
            <person name="Shang Y."/>
            <person name="Simmons D."/>
            <person name="Thornton R."/>
            <person name="Warren J."/>
            <person name="Weissenberger G."/>
            <person name="Zhang J."/>
            <person name="Zhang L."/>
            <person name="Zhou C."/>
            <person name="Zhu D."/>
            <person name="Muzny D."/>
            <person name="Worley K."/>
            <person name="Gibbs R."/>
        </authorList>
    </citation>
    <scope>NUCLEOTIDE SEQUENCE [LARGE SCALE GENOMIC DNA]</scope>
    <source>
        <strain evidence="2 3">ATCC 33313</strain>
    </source>
</reference>
<dbReference type="eggNOG" id="COG2919">
    <property type="taxonomic scope" value="Bacteria"/>
</dbReference>
<keyword evidence="2" id="KW-0132">Cell division</keyword>
<dbReference type="Proteomes" id="UP000004528">
    <property type="component" value="Unassembled WGS sequence"/>
</dbReference>
<dbReference type="InterPro" id="IPR007060">
    <property type="entry name" value="FtsL/DivIC"/>
</dbReference>
<gene>
    <name evidence="2" type="ORF">HMPREF0877_1875</name>
</gene>
<sequence length="128" mass="14749">MRRTTEQSNIRPLNAAGKHHIAIEAQQAKYARYIHLRRRFLLGVFMIIVAVVAMVNFHKQYVKYTTTSAGLTETSKTLSTAKASHSDLKQEVKDLGDNSYLEKLVREKYMYTKNGETVFNIPNWQLTN</sequence>
<keyword evidence="1" id="KW-0472">Membrane</keyword>
<keyword evidence="1" id="KW-0812">Transmembrane</keyword>
<name>C5RD29_WEIPA</name>
<evidence type="ECO:0000313" key="3">
    <source>
        <dbReference type="Proteomes" id="UP000004528"/>
    </source>
</evidence>
<dbReference type="PANTHER" id="PTHR40027">
    <property type="entry name" value="CELL DIVISION PROTEIN DIVIC"/>
    <property type="match status" value="1"/>
</dbReference>
<accession>C5RD29</accession>
<dbReference type="EMBL" id="ACKU01000036">
    <property type="protein sequence ID" value="EER73836.1"/>
    <property type="molecule type" value="Genomic_DNA"/>
</dbReference>
<comment type="caution">
    <text evidence="2">The sequence shown here is derived from an EMBL/GenBank/DDBJ whole genome shotgun (WGS) entry which is preliminary data.</text>
</comment>
<evidence type="ECO:0000256" key="1">
    <source>
        <dbReference type="SAM" id="Phobius"/>
    </source>
</evidence>
<dbReference type="AlphaFoldDB" id="C5RD29"/>
<dbReference type="PANTHER" id="PTHR40027:SF1">
    <property type="entry name" value="CELL DIVISION PROTEIN DIVIC"/>
    <property type="match status" value="1"/>
</dbReference>
<dbReference type="STRING" id="585506.HMPREF0877_1875"/>
<dbReference type="InterPro" id="IPR039076">
    <property type="entry name" value="DivIC"/>
</dbReference>
<dbReference type="OrthoDB" id="2151746at2"/>
<keyword evidence="2" id="KW-0131">Cell cycle</keyword>
<dbReference type="Pfam" id="PF04977">
    <property type="entry name" value="DivIC"/>
    <property type="match status" value="1"/>
</dbReference>
<keyword evidence="3" id="KW-1185">Reference proteome</keyword>
<protein>
    <submittedName>
        <fullName evidence="2">Putative cell division protein FtsL</fullName>
    </submittedName>
</protein>
<feature type="transmembrane region" description="Helical" evidence="1">
    <location>
        <begin position="40"/>
        <end position="58"/>
    </location>
</feature>
<dbReference type="GO" id="GO:0051301">
    <property type="term" value="P:cell division"/>
    <property type="evidence" value="ECO:0007669"/>
    <property type="project" value="UniProtKB-KW"/>
</dbReference>
<keyword evidence="1" id="KW-1133">Transmembrane helix</keyword>
<dbReference type="HOGENOM" id="CLU_134863_2_0_9"/>
<evidence type="ECO:0000313" key="2">
    <source>
        <dbReference type="EMBL" id="EER73836.1"/>
    </source>
</evidence>